<dbReference type="EMBL" id="CAJVQB010081489">
    <property type="protein sequence ID" value="CAG8845938.1"/>
    <property type="molecule type" value="Genomic_DNA"/>
</dbReference>
<proteinExistence type="predicted"/>
<feature type="non-terminal residue" evidence="1">
    <location>
        <position position="1"/>
    </location>
</feature>
<organism evidence="1 2">
    <name type="scientific">Gigaspora margarita</name>
    <dbReference type="NCBI Taxonomy" id="4874"/>
    <lineage>
        <taxon>Eukaryota</taxon>
        <taxon>Fungi</taxon>
        <taxon>Fungi incertae sedis</taxon>
        <taxon>Mucoromycota</taxon>
        <taxon>Glomeromycotina</taxon>
        <taxon>Glomeromycetes</taxon>
        <taxon>Diversisporales</taxon>
        <taxon>Gigasporaceae</taxon>
        <taxon>Gigaspora</taxon>
    </lineage>
</organism>
<dbReference type="Gene3D" id="3.60.10.10">
    <property type="entry name" value="Endonuclease/exonuclease/phosphatase"/>
    <property type="match status" value="1"/>
</dbReference>
<evidence type="ECO:0000313" key="1">
    <source>
        <dbReference type="EMBL" id="CAG8845938.1"/>
    </source>
</evidence>
<feature type="non-terminal residue" evidence="1">
    <location>
        <position position="80"/>
    </location>
</feature>
<dbReference type="Proteomes" id="UP000789901">
    <property type="component" value="Unassembled WGS sequence"/>
</dbReference>
<protein>
    <submittedName>
        <fullName evidence="1">8229_t:CDS:1</fullName>
    </submittedName>
</protein>
<keyword evidence="2" id="KW-1185">Reference proteome</keyword>
<name>A0ABN7X2Y8_GIGMA</name>
<evidence type="ECO:0000313" key="2">
    <source>
        <dbReference type="Proteomes" id="UP000789901"/>
    </source>
</evidence>
<sequence length="80" mass="9447">KQVELDKILHKNNLVWGINHSEDTSVASKKAAYDRFIFEINNKSQIKKVRILDFDKDWRDKRDPDLPKKAAKLISDHYPI</sequence>
<comment type="caution">
    <text evidence="1">The sequence shown here is derived from an EMBL/GenBank/DDBJ whole genome shotgun (WGS) entry which is preliminary data.</text>
</comment>
<accession>A0ABN7X2Y8</accession>
<reference evidence="1 2" key="1">
    <citation type="submission" date="2021-06" db="EMBL/GenBank/DDBJ databases">
        <authorList>
            <person name="Kallberg Y."/>
            <person name="Tangrot J."/>
            <person name="Rosling A."/>
        </authorList>
    </citation>
    <scope>NUCLEOTIDE SEQUENCE [LARGE SCALE GENOMIC DNA]</scope>
    <source>
        <strain evidence="1 2">120-4 pot B 10/14</strain>
    </source>
</reference>
<gene>
    <name evidence="1" type="ORF">GMARGA_LOCUS37911</name>
</gene>
<dbReference type="InterPro" id="IPR036691">
    <property type="entry name" value="Endo/exonu/phosph_ase_sf"/>
</dbReference>